<sequence>MVRDAGSSAVSGEEKAASDLTTKLLLLDKLVSLENDVMEAKLKRSFPGFSTPLDRLSISTMELKGKQR</sequence>
<proteinExistence type="predicted"/>
<gene>
    <name evidence="1" type="primary">Ostn</name>
    <name evidence="1" type="ORF">GTO93_0001640</name>
</gene>
<dbReference type="PANTHER" id="PTHR35353">
    <property type="entry name" value="OSTEOCRIN"/>
    <property type="match status" value="1"/>
</dbReference>
<accession>A0ABS2XQS3</accession>
<organism evidence="1 2">
    <name type="scientific">Polyodon spathula</name>
    <name type="common">North American paddlefish</name>
    <name type="synonym">Squalus spathula</name>
    <dbReference type="NCBI Taxonomy" id="7913"/>
    <lineage>
        <taxon>Eukaryota</taxon>
        <taxon>Metazoa</taxon>
        <taxon>Chordata</taxon>
        <taxon>Craniata</taxon>
        <taxon>Vertebrata</taxon>
        <taxon>Euteleostomi</taxon>
        <taxon>Actinopterygii</taxon>
        <taxon>Chondrostei</taxon>
        <taxon>Acipenseriformes</taxon>
        <taxon>Polyodontidae</taxon>
        <taxon>Polyodon</taxon>
    </lineage>
</organism>
<evidence type="ECO:0000313" key="1">
    <source>
        <dbReference type="EMBL" id="MBN3276695.1"/>
    </source>
</evidence>
<protein>
    <submittedName>
        <fullName evidence="1">OSTN protein</fullName>
    </submittedName>
</protein>
<dbReference type="PANTHER" id="PTHR35353:SF1">
    <property type="entry name" value="OSTEOCRIN"/>
    <property type="match status" value="1"/>
</dbReference>
<feature type="non-terminal residue" evidence="1">
    <location>
        <position position="68"/>
    </location>
</feature>
<keyword evidence="2" id="KW-1185">Reference proteome</keyword>
<evidence type="ECO:0000313" key="2">
    <source>
        <dbReference type="Proteomes" id="UP001166093"/>
    </source>
</evidence>
<dbReference type="Pfam" id="PF11037">
    <property type="entry name" value="Musclin"/>
    <property type="match status" value="1"/>
</dbReference>
<dbReference type="Proteomes" id="UP001166093">
    <property type="component" value="Unassembled WGS sequence"/>
</dbReference>
<name>A0ABS2XQS3_POLSP</name>
<comment type="caution">
    <text evidence="1">The sequence shown here is derived from an EMBL/GenBank/DDBJ whole genome shotgun (WGS) entry which is preliminary data.</text>
</comment>
<dbReference type="InterPro" id="IPR021088">
    <property type="entry name" value="Osteocrin"/>
</dbReference>
<feature type="non-terminal residue" evidence="1">
    <location>
        <position position="1"/>
    </location>
</feature>
<reference evidence="1" key="1">
    <citation type="journal article" date="2021" name="Cell">
        <title>Tracing the genetic footprints of vertebrate landing in non-teleost ray-finned fishes.</title>
        <authorList>
            <person name="Bi X."/>
            <person name="Wang K."/>
            <person name="Yang L."/>
            <person name="Pan H."/>
            <person name="Jiang H."/>
            <person name="Wei Q."/>
            <person name="Fang M."/>
            <person name="Yu H."/>
            <person name="Zhu C."/>
            <person name="Cai Y."/>
            <person name="He Y."/>
            <person name="Gan X."/>
            <person name="Zeng H."/>
            <person name="Yu D."/>
            <person name="Zhu Y."/>
            <person name="Jiang H."/>
            <person name="Qiu Q."/>
            <person name="Yang H."/>
            <person name="Zhang Y.E."/>
            <person name="Wang W."/>
            <person name="Zhu M."/>
            <person name="He S."/>
            <person name="Zhang G."/>
        </authorList>
    </citation>
    <scope>NUCLEOTIDE SEQUENCE</scope>
    <source>
        <strain evidence="1">Pddl_001</strain>
    </source>
</reference>
<dbReference type="EMBL" id="JAAWVQ010061963">
    <property type="protein sequence ID" value="MBN3276695.1"/>
    <property type="molecule type" value="Genomic_DNA"/>
</dbReference>